<dbReference type="EMBL" id="FNDJ01000038">
    <property type="protein sequence ID" value="SDM23070.1"/>
    <property type="molecule type" value="Genomic_DNA"/>
</dbReference>
<organism evidence="3 4">
    <name type="scientific">Nonomuraea jiangxiensis</name>
    <dbReference type="NCBI Taxonomy" id="633440"/>
    <lineage>
        <taxon>Bacteria</taxon>
        <taxon>Bacillati</taxon>
        <taxon>Actinomycetota</taxon>
        <taxon>Actinomycetes</taxon>
        <taxon>Streptosporangiales</taxon>
        <taxon>Streptosporangiaceae</taxon>
        <taxon>Nonomuraea</taxon>
    </lineage>
</organism>
<evidence type="ECO:0000256" key="2">
    <source>
        <dbReference type="SAM" id="Phobius"/>
    </source>
</evidence>
<feature type="region of interest" description="Disordered" evidence="1">
    <location>
        <begin position="83"/>
        <end position="106"/>
    </location>
</feature>
<keyword evidence="2" id="KW-0472">Membrane</keyword>
<dbReference type="RefSeq" id="WP_090946377.1">
    <property type="nucleotide sequence ID" value="NZ_FNDJ01000038.1"/>
</dbReference>
<name>A0A1G9RJ34_9ACTN</name>
<dbReference type="AlphaFoldDB" id="A0A1G9RJ34"/>
<dbReference type="Proteomes" id="UP000199202">
    <property type="component" value="Unassembled WGS sequence"/>
</dbReference>
<keyword evidence="2" id="KW-0812">Transmembrane</keyword>
<keyword evidence="4" id="KW-1185">Reference proteome</keyword>
<protein>
    <submittedName>
        <fullName evidence="3">Uncharacterized protein</fullName>
    </submittedName>
</protein>
<evidence type="ECO:0000256" key="1">
    <source>
        <dbReference type="SAM" id="MobiDB-lite"/>
    </source>
</evidence>
<reference evidence="3 4" key="1">
    <citation type="submission" date="2016-10" db="EMBL/GenBank/DDBJ databases">
        <authorList>
            <person name="de Groot N.N."/>
        </authorList>
    </citation>
    <scope>NUCLEOTIDE SEQUENCE [LARGE SCALE GENOMIC DNA]</scope>
    <source>
        <strain evidence="3 4">CGMCC 4.6533</strain>
    </source>
</reference>
<evidence type="ECO:0000313" key="4">
    <source>
        <dbReference type="Proteomes" id="UP000199202"/>
    </source>
</evidence>
<gene>
    <name evidence="3" type="ORF">SAMN05421869_138103</name>
</gene>
<proteinExistence type="predicted"/>
<sequence length="106" mass="10563">MAVVGAVCFGLVLGWITYGTLRRGRDAAGLTELTAVLAAVGGGAVTALLGLPDAFGGYAVGLAVGFAGCLVLTTLVPDSKWLGVPASRVSPAPDQALGAPERRNDP</sequence>
<feature type="transmembrane region" description="Helical" evidence="2">
    <location>
        <begin position="58"/>
        <end position="76"/>
    </location>
</feature>
<dbReference type="OrthoDB" id="4332675at2"/>
<keyword evidence="2" id="KW-1133">Transmembrane helix</keyword>
<evidence type="ECO:0000313" key="3">
    <source>
        <dbReference type="EMBL" id="SDM23070.1"/>
    </source>
</evidence>
<accession>A0A1G9RJ34</accession>
<feature type="transmembrane region" description="Helical" evidence="2">
    <location>
        <begin position="30"/>
        <end position="51"/>
    </location>
</feature>